<dbReference type="InterPro" id="IPR017978">
    <property type="entry name" value="GPCR_3_C"/>
</dbReference>
<evidence type="ECO:0000256" key="3">
    <source>
        <dbReference type="ARBA" id="ARBA00022989"/>
    </source>
</evidence>
<accession>A0A6G1PRQ1</accession>
<evidence type="ECO:0000313" key="9">
    <source>
        <dbReference type="Proteomes" id="UP000503349"/>
    </source>
</evidence>
<dbReference type="PROSITE" id="PS50259">
    <property type="entry name" value="G_PROTEIN_RECEP_F3_4"/>
    <property type="match status" value="1"/>
</dbReference>
<dbReference type="Pfam" id="PF01094">
    <property type="entry name" value="ANF_receptor"/>
    <property type="match status" value="4"/>
</dbReference>
<dbReference type="InterPro" id="IPR000068">
    <property type="entry name" value="GPCR_3_Ca_sens_rcpt-rel"/>
</dbReference>
<organism evidence="8 9">
    <name type="scientific">Channa argus</name>
    <name type="common">Northern snakehead</name>
    <name type="synonym">Ophicephalus argus</name>
    <dbReference type="NCBI Taxonomy" id="215402"/>
    <lineage>
        <taxon>Eukaryota</taxon>
        <taxon>Metazoa</taxon>
        <taxon>Chordata</taxon>
        <taxon>Craniata</taxon>
        <taxon>Vertebrata</taxon>
        <taxon>Euteleostomi</taxon>
        <taxon>Actinopterygii</taxon>
        <taxon>Neopterygii</taxon>
        <taxon>Teleostei</taxon>
        <taxon>Neoteleostei</taxon>
        <taxon>Acanthomorphata</taxon>
        <taxon>Anabantaria</taxon>
        <taxon>Anabantiformes</taxon>
        <taxon>Channoidei</taxon>
        <taxon>Channidae</taxon>
        <taxon>Channa</taxon>
    </lineage>
</organism>
<dbReference type="Proteomes" id="UP000503349">
    <property type="component" value="Chromosome 8"/>
</dbReference>
<evidence type="ECO:0000256" key="2">
    <source>
        <dbReference type="ARBA" id="ARBA00022692"/>
    </source>
</evidence>
<dbReference type="SUPFAM" id="SSF53822">
    <property type="entry name" value="Periplasmic binding protein-like I"/>
    <property type="match status" value="5"/>
</dbReference>
<evidence type="ECO:0000256" key="1">
    <source>
        <dbReference type="ARBA" id="ARBA00004141"/>
    </source>
</evidence>
<feature type="transmembrane region" description="Helical" evidence="6">
    <location>
        <begin position="1069"/>
        <end position="1095"/>
    </location>
</feature>
<keyword evidence="3 6" id="KW-1133">Transmembrane helix</keyword>
<keyword evidence="9" id="KW-1185">Reference proteome</keyword>
<comment type="subcellular location">
    <subcellularLocation>
        <location evidence="1">Membrane</location>
        <topology evidence="1">Multi-pass membrane protein</topology>
    </subcellularLocation>
</comment>
<keyword evidence="5" id="KW-0325">Glycoprotein</keyword>
<reference evidence="9" key="2">
    <citation type="submission" date="2019-02" db="EMBL/GenBank/DDBJ databases">
        <title>Opniocepnalus argus Var Kimnra genome.</title>
        <authorList>
            <person name="Zhou C."/>
            <person name="Xiao S."/>
        </authorList>
    </citation>
    <scope>NUCLEOTIDE SEQUENCE [LARGE SCALE GENOMIC DNA]</scope>
</reference>
<dbReference type="InterPro" id="IPR028082">
    <property type="entry name" value="Peripla_BP_I"/>
</dbReference>
<dbReference type="GO" id="GO:0004930">
    <property type="term" value="F:G protein-coupled receptor activity"/>
    <property type="evidence" value="ECO:0007669"/>
    <property type="project" value="InterPro"/>
</dbReference>
<dbReference type="Gene3D" id="3.40.50.2300">
    <property type="match status" value="6"/>
</dbReference>
<evidence type="ECO:0000259" key="7">
    <source>
        <dbReference type="PROSITE" id="PS50259"/>
    </source>
</evidence>
<dbReference type="PANTHER" id="PTHR24061:SF504">
    <property type="entry name" value="EXTRACELLULAR CALCIUM-SENSING RECEPTOR ISOFORM X2-RELATED"/>
    <property type="match status" value="1"/>
</dbReference>
<gene>
    <name evidence="8" type="ORF">EXN66_Car008352</name>
</gene>
<feature type="transmembrane region" description="Helical" evidence="6">
    <location>
        <begin position="999"/>
        <end position="1023"/>
    </location>
</feature>
<evidence type="ECO:0000256" key="6">
    <source>
        <dbReference type="SAM" id="Phobius"/>
    </source>
</evidence>
<evidence type="ECO:0000256" key="5">
    <source>
        <dbReference type="ARBA" id="ARBA00023180"/>
    </source>
</evidence>
<dbReference type="GO" id="GO:0005886">
    <property type="term" value="C:plasma membrane"/>
    <property type="evidence" value="ECO:0007669"/>
    <property type="project" value="TreeGrafter"/>
</dbReference>
<dbReference type="EMBL" id="CM015719">
    <property type="protein sequence ID" value="KAF3692676.1"/>
    <property type="molecule type" value="Genomic_DNA"/>
</dbReference>
<evidence type="ECO:0000256" key="4">
    <source>
        <dbReference type="ARBA" id="ARBA00023136"/>
    </source>
</evidence>
<dbReference type="InterPro" id="IPR001828">
    <property type="entry name" value="ANF_lig-bd_rcpt"/>
</dbReference>
<name>A0A6G1PRQ1_CHAAH</name>
<feature type="transmembrane region" description="Helical" evidence="6">
    <location>
        <begin position="1035"/>
        <end position="1057"/>
    </location>
</feature>
<feature type="domain" description="G-protein coupled receptors family 3 profile" evidence="7">
    <location>
        <begin position="999"/>
        <end position="1122"/>
    </location>
</feature>
<reference evidence="8 9" key="1">
    <citation type="submission" date="2019-02" db="EMBL/GenBank/DDBJ databases">
        <title>Opniocepnalus argus genome.</title>
        <authorList>
            <person name="Zhou C."/>
            <person name="Xiao S."/>
        </authorList>
    </citation>
    <scope>NUCLEOTIDE SEQUENCE [LARGE SCALE GENOMIC DNA]</scope>
    <source>
        <strain evidence="8">OARG1902GOOAL</strain>
        <tissue evidence="8">Muscle</tissue>
    </source>
</reference>
<dbReference type="Pfam" id="PF00003">
    <property type="entry name" value="7tm_3"/>
    <property type="match status" value="1"/>
</dbReference>
<keyword evidence="4 6" id="KW-0472">Membrane</keyword>
<dbReference type="PANTHER" id="PTHR24061">
    <property type="entry name" value="CALCIUM-SENSING RECEPTOR-RELATED"/>
    <property type="match status" value="1"/>
</dbReference>
<proteinExistence type="predicted"/>
<keyword evidence="8" id="KW-0675">Receptor</keyword>
<keyword evidence="2 6" id="KW-0812">Transmembrane</keyword>
<dbReference type="AlphaFoldDB" id="A0A6G1PRQ1"/>
<protein>
    <submittedName>
        <fullName evidence="8">Extracellular calcium-sensing receptor</fullName>
    </submittedName>
</protein>
<evidence type="ECO:0000313" key="8">
    <source>
        <dbReference type="EMBL" id="KAF3692676.1"/>
    </source>
</evidence>
<sequence length="1155" mass="128713">MTEIVKQNITGIQWIASESWITAPRPSTPEIYQAFGGTLGFVVQKMAMPNLKPFLTSICPYKDPSAAFVSDFWEIVVGCRPVLPGEDTGTTATNKTCTGNETLSNSQDMFFNVTELRDIYNVYKAVYAIAHALHQLVFCQPAGNKTLRPCLNISEIQPKQNRVCGCELFGRFNMPSLFKQGDIMIGGIFPVFIKEIISTSVFKREPPEMKCEGIIPYKDPSAAFVRDFWEIVVGCRPVFPGEDTGNETTHKICTGNETFSNSQHTFFNVTELRDPYNVYKAVYAIAHALHQLVFCQPAGNKTLRPCLNISEIQPKQNQMKEIQEKVLGQAEIVKQNITGIQWIASEALITAPRPYSPEIYQAFDGTIGIVVKKMVMPSLNPFLMSISPYKDPSAAFVRDYWEIVVGCRPVFPGEDTGTEATQKICTGNETINSQHMFFEVNELRVVYNVYNAVYAISHALHQLVFCQPAGEKIVGPCLNISEIQPKQTMQSKCSESSILLLSLSVLYLNTVCGCEVFHRFKMPSLFQQGDIMIEIVKQNITGIQWIASEAWITTPRLSSPEIYKAFSGTIGIVVKKMVMPSLKPFLMSISPYKDPSAAFVRDYWEIVVGCRPVFPGEDTGTEVTHKICTGNERINSQHVFFGVNELRVVYNVYNAVYAIAHALHQLVFCQPVGEQTVRPCLNISEIQPKKVDSGSGLEGPTQVDASSVPVPGLAKPPEGFCFQLLAPQVNGRVNDFSISITSPASSSPKECTLQNGFQPGFVAQGDYVIGGIFPLHYNQEMPDLNSTYKPPAVKCNGDASPLLAVIGESGSAQSIVVSRILQPFRIPMVKAIAQLLVYFNWTWVGLVRGDHEYGRFAVQGLLRELQSTKVCVAYQVMIPLLYNRHKALEIMQLQYYIQDVIFNIDGEEVNFDLKGDSVPYYDIINWQRGTAGNIELVNVGLFDGTKPAREELVIQEDKIMWAGHQNSVDCTFCPDNFWSNKDRTACSPKEVEFLAYDSLGIALTVISVVGACLTIAVLGVFFYNKNTAIVRVNNSELSFFILFALILCFLCSLVFIGEPTSWSCMLRHTAFSITFSLCISCILGKTLVVLAAFTATRPGDNIMKWLGPKQQRTIIFSGTIIQKNIEKQAPAQRPENNYGIEIQDFFILNEQVKLR</sequence>